<proteinExistence type="predicted"/>
<dbReference type="InterPro" id="IPR024185">
    <property type="entry name" value="FTHF_cligase-like_sf"/>
</dbReference>
<feature type="compositionally biased region" description="Low complexity" evidence="1">
    <location>
        <begin position="597"/>
        <end position="620"/>
    </location>
</feature>
<feature type="compositionally biased region" description="Basic and acidic residues" evidence="1">
    <location>
        <begin position="445"/>
        <end position="456"/>
    </location>
</feature>
<dbReference type="AlphaFoldDB" id="A0A1I8PWP8"/>
<dbReference type="EnsemblMetazoa" id="SCAU011811-RA">
    <property type="protein sequence ID" value="SCAU011811-PA"/>
    <property type="gene ID" value="SCAU011811"/>
</dbReference>
<gene>
    <name evidence="2" type="primary">106085909</name>
</gene>
<feature type="compositionally biased region" description="Basic residues" evidence="1">
    <location>
        <begin position="417"/>
        <end position="432"/>
    </location>
</feature>
<dbReference type="VEuPathDB" id="VectorBase:SCAU011811"/>
<dbReference type="GO" id="GO:0005737">
    <property type="term" value="C:cytoplasm"/>
    <property type="evidence" value="ECO:0007669"/>
    <property type="project" value="TreeGrafter"/>
</dbReference>
<evidence type="ECO:0000256" key="1">
    <source>
        <dbReference type="SAM" id="MobiDB-lite"/>
    </source>
</evidence>
<dbReference type="STRING" id="35570.A0A1I8PWP8"/>
<dbReference type="OrthoDB" id="433414at2759"/>
<feature type="compositionally biased region" description="Low complexity" evidence="1">
    <location>
        <begin position="552"/>
        <end position="569"/>
    </location>
</feature>
<reference evidence="2" key="1">
    <citation type="submission" date="2020-05" db="UniProtKB">
        <authorList>
            <consortium name="EnsemblMetazoa"/>
        </authorList>
    </citation>
    <scope>IDENTIFICATION</scope>
    <source>
        <strain evidence="2">USDA</strain>
    </source>
</reference>
<name>A0A1I8PWP8_STOCA</name>
<dbReference type="PANTHER" id="PTHR13017:SF0">
    <property type="entry name" value="METHENYLTETRAHYDROFOLATE SYNTHASE DOMAIN-CONTAINING PROTEIN"/>
    <property type="match status" value="1"/>
</dbReference>
<dbReference type="KEGG" id="scac:106085909"/>
<feature type="region of interest" description="Disordered" evidence="1">
    <location>
        <begin position="373"/>
        <end position="476"/>
    </location>
</feature>
<evidence type="ECO:0000313" key="2">
    <source>
        <dbReference type="EnsemblMetazoa" id="SCAU011811-PA"/>
    </source>
</evidence>
<keyword evidence="3" id="KW-1185">Reference proteome</keyword>
<dbReference type="PANTHER" id="PTHR13017">
    <property type="entry name" value="5-FORMYLTETRAHYDROFOLATE CYCLO-LIGASE-RELATED"/>
    <property type="match status" value="1"/>
</dbReference>
<feature type="compositionally biased region" description="Basic residues" evidence="1">
    <location>
        <begin position="378"/>
        <end position="395"/>
    </location>
</feature>
<dbReference type="InterPro" id="IPR002698">
    <property type="entry name" value="FTHF_cligase"/>
</dbReference>
<sequence length="630" mass="70026">MDQSGNNGIWCDRTQLDEKAKTQIIETIAATNAIAVAGHYHRANNDHIKYNFAIEANFSAILIQIPDIKYFFLFLIVGIFWYIDLQNTTQTPAAAEAATTNGGNATQEVSSTTQAVELTKRSLRVQTWKKIKDDKLGVHSGTIFNRIPTFVDSGKAVDLLVETDEFKKAKEIKVQIDRALNGARLQTLLSGKNLYLPSTRNSKAVCLKVDVPEDANDEKKKEILNVRNLDEYRTEIGLDSKIVFDMVIIGSVVVSRDGYRIGRGNGFNDLGLGLLIELGSITPNTIIATLVHDTQVVDSLPTNIFQKHDAPVDLIVTPTEVIRVAKRLPRPAGLYWELLSERRLKIVPVLEVLKETKEKEGKIITLKEEDTDIEQGRTRRRFPSRRRFGNRRFQRRPLSQNNANEQQGDNAQSQKRNVSRRRRFMNNRRRRPTKSEGDQSGVESKSQERKSGEGGNRRMRPRKNRPPRDFSVKLTNITRDVRVKDLKSELRNRECHPMAITWKGSYGRCYLHFGNRNGKPSTEEDMNKVLDALNNLSLTITPETKVAAEEGATNGEGGAEAPAAPAAGDDANKTPKVVNLTVELIKYDKSAKKNADDAAPGAAATVNGGEAAAGGDASSARIESVDTTTV</sequence>
<organism evidence="2 3">
    <name type="scientific">Stomoxys calcitrans</name>
    <name type="common">Stable fly</name>
    <name type="synonym">Conops calcitrans</name>
    <dbReference type="NCBI Taxonomy" id="35570"/>
    <lineage>
        <taxon>Eukaryota</taxon>
        <taxon>Metazoa</taxon>
        <taxon>Ecdysozoa</taxon>
        <taxon>Arthropoda</taxon>
        <taxon>Hexapoda</taxon>
        <taxon>Insecta</taxon>
        <taxon>Pterygota</taxon>
        <taxon>Neoptera</taxon>
        <taxon>Endopterygota</taxon>
        <taxon>Diptera</taxon>
        <taxon>Brachycera</taxon>
        <taxon>Muscomorpha</taxon>
        <taxon>Muscoidea</taxon>
        <taxon>Muscidae</taxon>
        <taxon>Stomoxys</taxon>
    </lineage>
</organism>
<dbReference type="Gene3D" id="3.40.50.10420">
    <property type="entry name" value="NagB/RpiA/CoA transferase-like"/>
    <property type="match status" value="1"/>
</dbReference>
<feature type="compositionally biased region" description="Polar residues" evidence="1">
    <location>
        <begin position="397"/>
        <end position="415"/>
    </location>
</feature>
<evidence type="ECO:0008006" key="4">
    <source>
        <dbReference type="Google" id="ProtNLM"/>
    </source>
</evidence>
<accession>A0A1I8PWP8</accession>
<dbReference type="SUPFAM" id="SSF100950">
    <property type="entry name" value="NagB/RpiA/CoA transferase-like"/>
    <property type="match status" value="1"/>
</dbReference>
<dbReference type="Pfam" id="PF01812">
    <property type="entry name" value="5-FTHF_cyc-lig"/>
    <property type="match status" value="1"/>
</dbReference>
<evidence type="ECO:0000313" key="3">
    <source>
        <dbReference type="Proteomes" id="UP000095300"/>
    </source>
</evidence>
<dbReference type="InterPro" id="IPR037171">
    <property type="entry name" value="NagB/RpiA_transferase-like"/>
</dbReference>
<dbReference type="Proteomes" id="UP000095300">
    <property type="component" value="Unassembled WGS sequence"/>
</dbReference>
<feature type="region of interest" description="Disordered" evidence="1">
    <location>
        <begin position="591"/>
        <end position="630"/>
    </location>
</feature>
<protein>
    <recommendedName>
        <fullName evidence="4">Methenyltetrahydrofolate synthase domain-containing protein</fullName>
    </recommendedName>
</protein>
<feature type="region of interest" description="Disordered" evidence="1">
    <location>
        <begin position="552"/>
        <end position="573"/>
    </location>
</feature>